<evidence type="ECO:0000256" key="5">
    <source>
        <dbReference type="SAM" id="MobiDB-lite"/>
    </source>
</evidence>
<keyword evidence="9" id="KW-1185">Reference proteome</keyword>
<dbReference type="AlphaFoldDB" id="A0A8W8ICH6"/>
<reference evidence="8" key="1">
    <citation type="submission" date="2022-08" db="UniProtKB">
        <authorList>
            <consortium name="EnsemblMetazoa"/>
        </authorList>
    </citation>
    <scope>IDENTIFICATION</scope>
    <source>
        <strain evidence="8">05x7-T-G4-1.051#20</strain>
    </source>
</reference>
<feature type="transmembrane region" description="Helical" evidence="6">
    <location>
        <begin position="148"/>
        <end position="167"/>
    </location>
</feature>
<dbReference type="InterPro" id="IPR005821">
    <property type="entry name" value="Ion_trans_dom"/>
</dbReference>
<feature type="transmembrane region" description="Helical" evidence="6">
    <location>
        <begin position="271"/>
        <end position="290"/>
    </location>
</feature>
<evidence type="ECO:0000256" key="1">
    <source>
        <dbReference type="ARBA" id="ARBA00004141"/>
    </source>
</evidence>
<dbReference type="SUPFAM" id="SSF81324">
    <property type="entry name" value="Voltage-gated potassium channels"/>
    <property type="match status" value="2"/>
</dbReference>
<keyword evidence="3 6" id="KW-1133">Transmembrane helix</keyword>
<keyword evidence="4 6" id="KW-0472">Membrane</keyword>
<dbReference type="InterPro" id="IPR027359">
    <property type="entry name" value="Volt_channel_dom_sf"/>
</dbReference>
<comment type="subcellular location">
    <subcellularLocation>
        <location evidence="1">Membrane</location>
        <topology evidence="1">Multi-pass membrane protein</topology>
    </subcellularLocation>
</comment>
<dbReference type="PANTHER" id="PTHR46726:SF1">
    <property type="entry name" value="TWO-PORE CALCIUM CHANNEL 3"/>
    <property type="match status" value="1"/>
</dbReference>
<organism evidence="8 9">
    <name type="scientific">Magallana gigas</name>
    <name type="common">Pacific oyster</name>
    <name type="synonym">Crassostrea gigas</name>
    <dbReference type="NCBI Taxonomy" id="29159"/>
    <lineage>
        <taxon>Eukaryota</taxon>
        <taxon>Metazoa</taxon>
        <taxon>Spiralia</taxon>
        <taxon>Lophotrochozoa</taxon>
        <taxon>Mollusca</taxon>
        <taxon>Bivalvia</taxon>
        <taxon>Autobranchia</taxon>
        <taxon>Pteriomorphia</taxon>
        <taxon>Ostreida</taxon>
        <taxon>Ostreoidea</taxon>
        <taxon>Ostreidae</taxon>
        <taxon>Magallana</taxon>
    </lineage>
</organism>
<dbReference type="PANTHER" id="PTHR46726">
    <property type="entry name" value="TWO PORE CHANNEL 3"/>
    <property type="match status" value="1"/>
</dbReference>
<feature type="transmembrane region" description="Helical" evidence="6">
    <location>
        <begin position="489"/>
        <end position="506"/>
    </location>
</feature>
<feature type="region of interest" description="Disordered" evidence="5">
    <location>
        <begin position="25"/>
        <end position="68"/>
    </location>
</feature>
<dbReference type="EnsemblMetazoa" id="G13544.3">
    <property type="protein sequence ID" value="G13544.3:cds"/>
    <property type="gene ID" value="G13544"/>
</dbReference>
<sequence>MTESPQPLKEDLAIEIEQNVTVSKNHIVDPEMPSEPEGNGAKNPNINIDTSVSDHGPNHTTSDGSPPKWGIHEDLEHLQEDDMILAATLVIDAKEGRNFTFKTDPTYVRSYNLYHKFYLRYLLYFMILFNLSLALFERPAKSGWEIPYWASMLLETMCLAFFIYRFLHSAYFSQREVFFRDTKNWLILVVIVLVIGRVIAGDPQLIMFCSSVPQLLTFIDMICYVIWDNVTHSTRPIRWSRPLRPLFLINFPDGKQIRRAFRNIRRTVPEIMNVLILFLLSVLLFALLALKLFSRRDLVYANGDPYFETYLDSIWDLYVLVTTANSPDVMMPAYDSSNWFALFFIFYIVICWLIFMSIVLAAIYYSYRKNLKNEIKAAVYGKRRKLAQAFDILKVPHGGRQVVTYTVWCELMKRVIPNRSRSHIDLLIRVLDIDGSNMIRKQQFLKLADLLELQLSEVKDRQTFLEQKVPVIYNSFISRIVKLVVRHKAFRYFFDFMIFVNAWFIGFDLDEADWFFLGIFMLEIVLKLYTFGPREFFRVFWNVFDFVVIGAAVIASAIETIEDSTYEEFQLLDYLLVLRVLRLFKIFGSIKRFKVILQTIINIGPSIITYGGVILVFYYIFAIIGMEIFQNLIHYYDYYKEDSPPFCGNSALNGTQFYKFHYCNNNFNDLLRSLVVLVELTVVNQWHVLASGFVAVTSKVARLYFFCFHMCCVIIVLNIFIAFILEAFILEYTIQKVGKLESYVEQKIRDLGLGIGQTGPRQRQLSAANDNSELVPNEELNIVEQPDSDSDTESIPDLSVEKGLRFHLKKKSRKKVEVLLQQMFEGEIDPEDEGPENETEIYVDKGPRRLTLDTVA</sequence>
<feature type="transmembrane region" description="Helical" evidence="6">
    <location>
        <begin position="512"/>
        <end position="532"/>
    </location>
</feature>
<feature type="domain" description="Ion transport" evidence="7">
    <location>
        <begin position="117"/>
        <end position="367"/>
    </location>
</feature>
<feature type="transmembrane region" description="Helical" evidence="6">
    <location>
        <begin position="182"/>
        <end position="199"/>
    </location>
</feature>
<accession>A0A8W8ICH6</accession>
<evidence type="ECO:0000256" key="4">
    <source>
        <dbReference type="ARBA" id="ARBA00023136"/>
    </source>
</evidence>
<dbReference type="Pfam" id="PF00520">
    <property type="entry name" value="Ion_trans"/>
    <property type="match status" value="2"/>
</dbReference>
<feature type="transmembrane region" description="Helical" evidence="6">
    <location>
        <begin position="674"/>
        <end position="696"/>
    </location>
</feature>
<dbReference type="Proteomes" id="UP000005408">
    <property type="component" value="Unassembled WGS sequence"/>
</dbReference>
<evidence type="ECO:0000256" key="3">
    <source>
        <dbReference type="ARBA" id="ARBA00022989"/>
    </source>
</evidence>
<name>A0A8W8ICH6_MAGGI</name>
<dbReference type="GO" id="GO:0005216">
    <property type="term" value="F:monoatomic ion channel activity"/>
    <property type="evidence" value="ECO:0007669"/>
    <property type="project" value="InterPro"/>
</dbReference>
<feature type="transmembrane region" description="Helical" evidence="6">
    <location>
        <begin position="607"/>
        <end position="629"/>
    </location>
</feature>
<dbReference type="Gene3D" id="1.20.120.350">
    <property type="entry name" value="Voltage-gated potassium channels. Chain C"/>
    <property type="match status" value="1"/>
</dbReference>
<evidence type="ECO:0000256" key="6">
    <source>
        <dbReference type="SAM" id="Phobius"/>
    </source>
</evidence>
<feature type="transmembrane region" description="Helical" evidence="6">
    <location>
        <begin position="539"/>
        <end position="558"/>
    </location>
</feature>
<feature type="transmembrane region" description="Helical" evidence="6">
    <location>
        <begin position="703"/>
        <end position="725"/>
    </location>
</feature>
<protein>
    <recommendedName>
        <fullName evidence="7">Ion transport domain-containing protein</fullName>
    </recommendedName>
</protein>
<evidence type="ECO:0000313" key="9">
    <source>
        <dbReference type="Proteomes" id="UP000005408"/>
    </source>
</evidence>
<evidence type="ECO:0000256" key="2">
    <source>
        <dbReference type="ARBA" id="ARBA00022692"/>
    </source>
</evidence>
<feature type="compositionally biased region" description="Polar residues" evidence="5">
    <location>
        <begin position="42"/>
        <end position="64"/>
    </location>
</feature>
<evidence type="ECO:0000313" key="8">
    <source>
        <dbReference type="EnsemblMetazoa" id="G13544.3:cds"/>
    </source>
</evidence>
<dbReference type="GO" id="GO:0016020">
    <property type="term" value="C:membrane"/>
    <property type="evidence" value="ECO:0007669"/>
    <property type="project" value="UniProtKB-SubCell"/>
</dbReference>
<evidence type="ECO:0000259" key="7">
    <source>
        <dbReference type="Pfam" id="PF00520"/>
    </source>
</evidence>
<keyword evidence="2 6" id="KW-0812">Transmembrane</keyword>
<proteinExistence type="predicted"/>
<dbReference type="Gene3D" id="1.10.287.70">
    <property type="match status" value="2"/>
</dbReference>
<feature type="transmembrane region" description="Helical" evidence="6">
    <location>
        <begin position="570"/>
        <end position="587"/>
    </location>
</feature>
<feature type="domain" description="Ion transport" evidence="7">
    <location>
        <begin position="487"/>
        <end position="729"/>
    </location>
</feature>
<feature type="transmembrane region" description="Helical" evidence="6">
    <location>
        <begin position="339"/>
        <end position="367"/>
    </location>
</feature>
<feature type="transmembrane region" description="Helical" evidence="6">
    <location>
        <begin position="205"/>
        <end position="227"/>
    </location>
</feature>
<feature type="transmembrane region" description="Helical" evidence="6">
    <location>
        <begin position="117"/>
        <end position="136"/>
    </location>
</feature>